<keyword evidence="2" id="KW-0134">Cell wall</keyword>
<gene>
    <name evidence="7" type="ORF">QWZ15_06490</name>
</gene>
<accession>A0ABT8C510</accession>
<dbReference type="PROSITE" id="PS51257">
    <property type="entry name" value="PROKAR_LIPOPROTEIN"/>
    <property type="match status" value="1"/>
</dbReference>
<evidence type="ECO:0000256" key="5">
    <source>
        <dbReference type="ARBA" id="ARBA00023180"/>
    </source>
</evidence>
<comment type="subcellular location">
    <subcellularLocation>
        <location evidence="1">Secreted</location>
        <location evidence="1">Cell wall</location>
    </subcellularLocation>
</comment>
<keyword evidence="5" id="KW-0325">Glycoprotein</keyword>
<dbReference type="Gene3D" id="3.80.20.20">
    <property type="entry name" value="Receptor L-domain"/>
    <property type="match status" value="3"/>
</dbReference>
<dbReference type="RefSeq" id="WP_163385247.1">
    <property type="nucleotide sequence ID" value="NZ_JAUFQS010000006.1"/>
</dbReference>
<evidence type="ECO:0000256" key="2">
    <source>
        <dbReference type="ARBA" id="ARBA00022512"/>
    </source>
</evidence>
<feature type="signal peptide" evidence="6">
    <location>
        <begin position="1"/>
        <end position="22"/>
    </location>
</feature>
<evidence type="ECO:0000313" key="7">
    <source>
        <dbReference type="EMBL" id="MDN3687467.1"/>
    </source>
</evidence>
<comment type="caution">
    <text evidence="7">The sequence shown here is derived from an EMBL/GenBank/DDBJ whole genome shotgun (WGS) entry which is preliminary data.</text>
</comment>
<evidence type="ECO:0000256" key="6">
    <source>
        <dbReference type="SAM" id="SignalP"/>
    </source>
</evidence>
<keyword evidence="3" id="KW-0964">Secreted</keyword>
<reference evidence="8" key="1">
    <citation type="journal article" date="2019" name="Int. J. Syst. Evol. Microbiol.">
        <title>The Global Catalogue of Microorganisms (GCM) 10K type strain sequencing project: providing services to taxonomists for standard genome sequencing and annotation.</title>
        <authorList>
            <consortium name="The Broad Institute Genomics Platform"/>
            <consortium name="The Broad Institute Genome Sequencing Center for Infectious Disease"/>
            <person name="Wu L."/>
            <person name="Ma J."/>
        </authorList>
    </citation>
    <scope>NUCLEOTIDE SEQUENCE [LARGE SCALE GENOMIC DNA]</scope>
    <source>
        <strain evidence="8">CECT 7706</strain>
    </source>
</reference>
<dbReference type="PANTHER" id="PTHR31018">
    <property type="entry name" value="SPORULATION-SPECIFIC PROTEIN-RELATED"/>
    <property type="match status" value="1"/>
</dbReference>
<evidence type="ECO:0008006" key="9">
    <source>
        <dbReference type="Google" id="ProtNLM"/>
    </source>
</evidence>
<evidence type="ECO:0000256" key="3">
    <source>
        <dbReference type="ARBA" id="ARBA00022525"/>
    </source>
</evidence>
<sequence length="521" mass="56911">MKNFPFSSFLVGAVLFVFVASCTSDPTPESKPSAEVSFSIDLNEPIPSSANGRISSDRLQEVVSVWVAIEDANGMLEGFPKMLNDFILDANEVRFELFNLPIGQYQLTKLWLEDANGEAIYAIPMEGSPLATAVENPLPMAFNASAHSITTVEAASLSTRGHRPENFGLEVEEVIFRVEPACDGGTFEGNFDLSTQEEIDNFGALCYSKIKGRIRIMFSSTPLDLTPLQSLQEIDELEIWMNPFLENLNGLENLTSLGWLNINGNNSLTSLDGLRNLQEIKTTFYLTNNPQLTHLHGLANLKTVEKFFRIERNPGLTNLKGLNNLSNCPSIQINSNENLQSVSDLSGLTNLGTISISRNPRLTYFKELFTHMEELESLSLSYMEIASWDNVLPAGLKITGTLAFGNISGLENMVGLPIEKELAGSLLINRCPDIVSLEGLENLESVGGMLSITLNPNLQTLSGLENLSSVGGAITVQNNEKLADFCALNDLFSSNPSYQPGISGNAYNPGINDFNGENCSE</sequence>
<evidence type="ECO:0000256" key="1">
    <source>
        <dbReference type="ARBA" id="ARBA00004191"/>
    </source>
</evidence>
<keyword evidence="8" id="KW-1185">Reference proteome</keyword>
<evidence type="ECO:0000256" key="4">
    <source>
        <dbReference type="ARBA" id="ARBA00022729"/>
    </source>
</evidence>
<dbReference type="SUPFAM" id="SSF52058">
    <property type="entry name" value="L domain-like"/>
    <property type="match status" value="2"/>
</dbReference>
<feature type="chain" id="PRO_5045723186" description="Leucine-rich repeat domain-containing protein" evidence="6">
    <location>
        <begin position="23"/>
        <end position="521"/>
    </location>
</feature>
<dbReference type="InterPro" id="IPR051648">
    <property type="entry name" value="CWI-Assembly_Regulator"/>
</dbReference>
<keyword evidence="4 6" id="KW-0732">Signal</keyword>
<dbReference type="PANTHER" id="PTHR31018:SF3">
    <property type="entry name" value="RECEPTOR PROTEIN-TYROSINE KINASE"/>
    <property type="match status" value="1"/>
</dbReference>
<name>A0ABT8C510_9BACT</name>
<protein>
    <recommendedName>
        <fullName evidence="9">Leucine-rich repeat domain-containing protein</fullName>
    </recommendedName>
</protein>
<dbReference type="InterPro" id="IPR036941">
    <property type="entry name" value="Rcpt_L-dom_sf"/>
</dbReference>
<proteinExistence type="predicted"/>
<organism evidence="7 8">
    <name type="scientific">Cyclobacterium jeungdonense</name>
    <dbReference type="NCBI Taxonomy" id="708087"/>
    <lineage>
        <taxon>Bacteria</taxon>
        <taxon>Pseudomonadati</taxon>
        <taxon>Bacteroidota</taxon>
        <taxon>Cytophagia</taxon>
        <taxon>Cytophagales</taxon>
        <taxon>Cyclobacteriaceae</taxon>
        <taxon>Cyclobacterium</taxon>
    </lineage>
</organism>
<dbReference type="Proteomes" id="UP001236663">
    <property type="component" value="Unassembled WGS sequence"/>
</dbReference>
<evidence type="ECO:0000313" key="8">
    <source>
        <dbReference type="Proteomes" id="UP001236663"/>
    </source>
</evidence>
<dbReference type="EMBL" id="JAUFQS010000006">
    <property type="protein sequence ID" value="MDN3687467.1"/>
    <property type="molecule type" value="Genomic_DNA"/>
</dbReference>